<dbReference type="Proteomes" id="UP001310594">
    <property type="component" value="Unassembled WGS sequence"/>
</dbReference>
<dbReference type="PROSITE" id="PS50850">
    <property type="entry name" value="MFS"/>
    <property type="match status" value="1"/>
</dbReference>
<evidence type="ECO:0000256" key="5">
    <source>
        <dbReference type="SAM" id="Phobius"/>
    </source>
</evidence>
<feature type="transmembrane region" description="Helical" evidence="5">
    <location>
        <begin position="350"/>
        <end position="368"/>
    </location>
</feature>
<feature type="transmembrane region" description="Helical" evidence="5">
    <location>
        <begin position="140"/>
        <end position="160"/>
    </location>
</feature>
<dbReference type="Pfam" id="PF07690">
    <property type="entry name" value="MFS_1"/>
    <property type="match status" value="1"/>
</dbReference>
<feature type="transmembrane region" description="Helical" evidence="5">
    <location>
        <begin position="310"/>
        <end position="329"/>
    </location>
</feature>
<feature type="transmembrane region" description="Helical" evidence="5">
    <location>
        <begin position="73"/>
        <end position="92"/>
    </location>
</feature>
<evidence type="ECO:0000256" key="3">
    <source>
        <dbReference type="ARBA" id="ARBA00022989"/>
    </source>
</evidence>
<dbReference type="InterPro" id="IPR011701">
    <property type="entry name" value="MFS"/>
</dbReference>
<sequence>MSATKVQLQPISSPEAVATTSLRRSSWVRPASTRETSLHHDRQFDDDIALQTLRPTESAHQIPFSITDAGQTAAIIGSVTLVTALSSLLNGLTTVALPTITAELHIPEAMQLWPSSINALTTGCTLLFSGTIADALGSRFMYLMGTVLQAGFILGCGLSKTSTQFILFRGLSGVAVSLCLPSAVAIITSSFIGKRRDMAFAAMGGGQPVGFSVGLALGGVLADTIGYQWGFYIAAILNIIILVIAIWGLPKEIDDRSAEGPESSTWAHKLGRLRTEIDWIGAGVASSSLALLSYAFAAITGSTADIRKPATIACLAISIALIPVFILWVGRQERLGKPAIIPNSLWRNRTFTTICVAVFFTWGSFNLLETMLTFYFQNAQRVSATRTSLYFLPAPVSGTISNIMMGLLVHRIKANYLVLFGCTLSVVAPLVLVGASAHSNYWETGFLANVFNPIGADSLFTIANLLITSVFPAKTQALAGGVFNTVSQIGKAVGLALGAVIASSVTAETDFVDKTSPPALMEGYRATWWYSFACIIATILISLWGLRGIGKVGHKRD</sequence>
<feature type="transmembrane region" description="Helical" evidence="5">
    <location>
        <begin position="489"/>
        <end position="507"/>
    </location>
</feature>
<comment type="subcellular location">
    <subcellularLocation>
        <location evidence="1">Membrane</location>
        <topology evidence="1">Multi-pass membrane protein</topology>
    </subcellularLocation>
</comment>
<gene>
    <name evidence="7" type="ORF">LTR97_003099</name>
</gene>
<name>A0AAN7VUF5_9PEZI</name>
<evidence type="ECO:0000256" key="2">
    <source>
        <dbReference type="ARBA" id="ARBA00022692"/>
    </source>
</evidence>
<feature type="transmembrane region" description="Helical" evidence="5">
    <location>
        <begin position="388"/>
        <end position="409"/>
    </location>
</feature>
<dbReference type="GO" id="GO:0016020">
    <property type="term" value="C:membrane"/>
    <property type="evidence" value="ECO:0007669"/>
    <property type="project" value="UniProtKB-SubCell"/>
</dbReference>
<dbReference type="Gene3D" id="1.20.1720.10">
    <property type="entry name" value="Multidrug resistance protein D"/>
    <property type="match status" value="1"/>
</dbReference>
<dbReference type="GO" id="GO:0022857">
    <property type="term" value="F:transmembrane transporter activity"/>
    <property type="evidence" value="ECO:0007669"/>
    <property type="project" value="InterPro"/>
</dbReference>
<feature type="domain" description="Major facilitator superfamily (MFS) profile" evidence="6">
    <location>
        <begin position="75"/>
        <end position="549"/>
    </location>
</feature>
<keyword evidence="3 5" id="KW-1133">Transmembrane helix</keyword>
<feature type="transmembrane region" description="Helical" evidence="5">
    <location>
        <begin position="112"/>
        <end position="133"/>
    </location>
</feature>
<protein>
    <recommendedName>
        <fullName evidence="6">Major facilitator superfamily (MFS) profile domain-containing protein</fullName>
    </recommendedName>
</protein>
<evidence type="ECO:0000313" key="7">
    <source>
        <dbReference type="EMBL" id="KAK5704086.1"/>
    </source>
</evidence>
<feature type="transmembrane region" description="Helical" evidence="5">
    <location>
        <begin position="279"/>
        <end position="298"/>
    </location>
</feature>
<feature type="transmembrane region" description="Helical" evidence="5">
    <location>
        <begin position="166"/>
        <end position="187"/>
    </location>
</feature>
<dbReference type="Gene3D" id="1.20.1250.20">
    <property type="entry name" value="MFS general substrate transporter like domains"/>
    <property type="match status" value="1"/>
</dbReference>
<feature type="transmembrane region" description="Helical" evidence="5">
    <location>
        <begin position="416"/>
        <end position="438"/>
    </location>
</feature>
<evidence type="ECO:0000256" key="4">
    <source>
        <dbReference type="ARBA" id="ARBA00023136"/>
    </source>
</evidence>
<dbReference type="AlphaFoldDB" id="A0AAN7VUF5"/>
<evidence type="ECO:0000313" key="8">
    <source>
        <dbReference type="Proteomes" id="UP001310594"/>
    </source>
</evidence>
<dbReference type="PANTHER" id="PTHR42718">
    <property type="entry name" value="MAJOR FACILITATOR SUPERFAMILY MULTIDRUG TRANSPORTER MFSC"/>
    <property type="match status" value="1"/>
</dbReference>
<organism evidence="7 8">
    <name type="scientific">Elasticomyces elasticus</name>
    <dbReference type="NCBI Taxonomy" id="574655"/>
    <lineage>
        <taxon>Eukaryota</taxon>
        <taxon>Fungi</taxon>
        <taxon>Dikarya</taxon>
        <taxon>Ascomycota</taxon>
        <taxon>Pezizomycotina</taxon>
        <taxon>Dothideomycetes</taxon>
        <taxon>Dothideomycetidae</taxon>
        <taxon>Mycosphaerellales</taxon>
        <taxon>Teratosphaeriaceae</taxon>
        <taxon>Elasticomyces</taxon>
    </lineage>
</organism>
<reference evidence="7" key="1">
    <citation type="submission" date="2023-08" db="EMBL/GenBank/DDBJ databases">
        <title>Black Yeasts Isolated from many extreme environments.</title>
        <authorList>
            <person name="Coleine C."/>
            <person name="Stajich J.E."/>
            <person name="Selbmann L."/>
        </authorList>
    </citation>
    <scope>NUCLEOTIDE SEQUENCE</scope>
    <source>
        <strain evidence="7">CCFEE 5810</strain>
    </source>
</reference>
<evidence type="ECO:0000259" key="6">
    <source>
        <dbReference type="PROSITE" id="PS50850"/>
    </source>
</evidence>
<proteinExistence type="predicted"/>
<dbReference type="EMBL" id="JAVRQU010000004">
    <property type="protein sequence ID" value="KAK5704086.1"/>
    <property type="molecule type" value="Genomic_DNA"/>
</dbReference>
<feature type="transmembrane region" description="Helical" evidence="5">
    <location>
        <begin position="527"/>
        <end position="546"/>
    </location>
</feature>
<evidence type="ECO:0000256" key="1">
    <source>
        <dbReference type="ARBA" id="ARBA00004141"/>
    </source>
</evidence>
<feature type="transmembrane region" description="Helical" evidence="5">
    <location>
        <begin position="199"/>
        <end position="217"/>
    </location>
</feature>
<dbReference type="PANTHER" id="PTHR42718:SF27">
    <property type="entry name" value="TRANSPORTER, PUTATIVE-RELATED"/>
    <property type="match status" value="1"/>
</dbReference>
<feature type="transmembrane region" description="Helical" evidence="5">
    <location>
        <begin position="229"/>
        <end position="249"/>
    </location>
</feature>
<dbReference type="InterPro" id="IPR036259">
    <property type="entry name" value="MFS_trans_sf"/>
</dbReference>
<feature type="transmembrane region" description="Helical" evidence="5">
    <location>
        <begin position="450"/>
        <end position="468"/>
    </location>
</feature>
<dbReference type="InterPro" id="IPR020846">
    <property type="entry name" value="MFS_dom"/>
</dbReference>
<keyword evidence="4 5" id="KW-0472">Membrane</keyword>
<comment type="caution">
    <text evidence="7">The sequence shown here is derived from an EMBL/GenBank/DDBJ whole genome shotgun (WGS) entry which is preliminary data.</text>
</comment>
<keyword evidence="2 5" id="KW-0812">Transmembrane</keyword>
<dbReference type="SUPFAM" id="SSF103473">
    <property type="entry name" value="MFS general substrate transporter"/>
    <property type="match status" value="1"/>
</dbReference>
<accession>A0AAN7VUF5</accession>